<evidence type="ECO:0000313" key="2">
    <source>
        <dbReference type="Proteomes" id="UP000823964"/>
    </source>
</evidence>
<dbReference type="AlphaFoldDB" id="A0A9D2AHP3"/>
<proteinExistence type="predicted"/>
<reference evidence="1" key="2">
    <citation type="submission" date="2021-04" db="EMBL/GenBank/DDBJ databases">
        <authorList>
            <person name="Gilroy R."/>
        </authorList>
    </citation>
    <scope>NUCLEOTIDE SEQUENCE</scope>
    <source>
        <strain evidence="1">14975</strain>
    </source>
</reference>
<dbReference type="Proteomes" id="UP000823964">
    <property type="component" value="Unassembled WGS sequence"/>
</dbReference>
<name>A0A9D2AHP3_9BACT</name>
<sequence length="384" mass="37865">MTSRAFPPITMTAGQSARLTFSFDLPEGMEQPPLIGALTVRNQRVPMQADGDSALIIPPQPPGVHLAEVRAGGTCVLYGHIEVLPSPLGDESGTQDYSISVDMTADVLSVNVTLAEGPQGPPGPQGEPGASAYDLAVAAGYTGTQDEWATDQMECAQQAASAAASASAAQDAAAEAASSAEAAALSATSAQSASDAASASASAAAGSQSSAAASSDAAGQAASAATAAADSAADSAAAAAASAAAVTIPRTIITRSGMGIGAINNGDHIIIVPDDDVDVDPLISSVSASTAVTIAITASAGSVVIYNDDALVDLVPAGRQISGSIVRLDGDAVMTLDGAPAAPDGTADDVIIMSDNNTVATFRWPNRLICNTNSDLGIPSSVKS</sequence>
<feature type="non-terminal residue" evidence="1">
    <location>
        <position position="384"/>
    </location>
</feature>
<comment type="caution">
    <text evidence="1">The sequence shown here is derived from an EMBL/GenBank/DDBJ whole genome shotgun (WGS) entry which is preliminary data.</text>
</comment>
<accession>A0A9D2AHP3</accession>
<protein>
    <submittedName>
        <fullName evidence="1">Uncharacterized protein</fullName>
    </submittedName>
</protein>
<dbReference type="EMBL" id="DXFQ01000158">
    <property type="protein sequence ID" value="HIX20585.1"/>
    <property type="molecule type" value="Genomic_DNA"/>
</dbReference>
<gene>
    <name evidence="1" type="ORF">H9862_08315</name>
</gene>
<reference evidence="1" key="1">
    <citation type="journal article" date="2021" name="PeerJ">
        <title>Extensive microbial diversity within the chicken gut microbiome revealed by metagenomics and culture.</title>
        <authorList>
            <person name="Gilroy R."/>
            <person name="Ravi A."/>
            <person name="Getino M."/>
            <person name="Pursley I."/>
            <person name="Horton D.L."/>
            <person name="Alikhan N.F."/>
            <person name="Baker D."/>
            <person name="Gharbi K."/>
            <person name="Hall N."/>
            <person name="Watson M."/>
            <person name="Adriaenssens E.M."/>
            <person name="Foster-Nyarko E."/>
            <person name="Jarju S."/>
            <person name="Secka A."/>
            <person name="Antonio M."/>
            <person name="Oren A."/>
            <person name="Chaudhuri R.R."/>
            <person name="La Ragione R."/>
            <person name="Hildebrand F."/>
            <person name="Pallen M.J."/>
        </authorList>
    </citation>
    <scope>NUCLEOTIDE SEQUENCE</scope>
    <source>
        <strain evidence="1">14975</strain>
    </source>
</reference>
<organism evidence="1 2">
    <name type="scientific">Candidatus Akkermansia intestinigallinarum</name>
    <dbReference type="NCBI Taxonomy" id="2838431"/>
    <lineage>
        <taxon>Bacteria</taxon>
        <taxon>Pseudomonadati</taxon>
        <taxon>Verrucomicrobiota</taxon>
        <taxon>Verrucomicrobiia</taxon>
        <taxon>Verrucomicrobiales</taxon>
        <taxon>Akkermansiaceae</taxon>
        <taxon>Akkermansia</taxon>
    </lineage>
</organism>
<evidence type="ECO:0000313" key="1">
    <source>
        <dbReference type="EMBL" id="HIX20585.1"/>
    </source>
</evidence>